<dbReference type="GO" id="GO:0005730">
    <property type="term" value="C:nucleolus"/>
    <property type="evidence" value="ECO:0007669"/>
    <property type="project" value="TreeGrafter"/>
</dbReference>
<evidence type="ECO:0000313" key="8">
    <source>
        <dbReference type="WBParaSite" id="GPUH_0002067901-mRNA-1"/>
    </source>
</evidence>
<dbReference type="SUPFAM" id="SSF52540">
    <property type="entry name" value="P-loop containing nucleoside triphosphate hydrolases"/>
    <property type="match status" value="1"/>
</dbReference>
<dbReference type="WBParaSite" id="GPUH_0002067901-mRNA-1">
    <property type="protein sequence ID" value="GPUH_0002067901-mRNA-1"/>
    <property type="gene ID" value="GPUH_0002067901"/>
</dbReference>
<dbReference type="GO" id="GO:0003725">
    <property type="term" value="F:double-stranded RNA binding"/>
    <property type="evidence" value="ECO:0007669"/>
    <property type="project" value="TreeGrafter"/>
</dbReference>
<evidence type="ECO:0000256" key="1">
    <source>
        <dbReference type="ARBA" id="ARBA00012552"/>
    </source>
</evidence>
<evidence type="ECO:0000256" key="5">
    <source>
        <dbReference type="SAM" id="MobiDB-lite"/>
    </source>
</evidence>
<evidence type="ECO:0000313" key="7">
    <source>
        <dbReference type="Proteomes" id="UP000271098"/>
    </source>
</evidence>
<dbReference type="AlphaFoldDB" id="A0A183EI63"/>
<dbReference type="PANTHER" id="PTHR18934">
    <property type="entry name" value="ATP-DEPENDENT RNA HELICASE"/>
    <property type="match status" value="1"/>
</dbReference>
<keyword evidence="2" id="KW-0378">Hydrolase</keyword>
<dbReference type="GO" id="GO:0016787">
    <property type="term" value="F:hydrolase activity"/>
    <property type="evidence" value="ECO:0007669"/>
    <property type="project" value="UniProtKB-KW"/>
</dbReference>
<protein>
    <recommendedName>
        <fullName evidence="1">RNA helicase</fullName>
        <ecNumber evidence="1">3.6.4.13</ecNumber>
    </recommendedName>
</protein>
<gene>
    <name evidence="6" type="ORF">GPUH_LOCUS20654</name>
</gene>
<reference evidence="6 7" key="2">
    <citation type="submission" date="2018-11" db="EMBL/GenBank/DDBJ databases">
        <authorList>
            <consortium name="Pathogen Informatics"/>
        </authorList>
    </citation>
    <scope>NUCLEOTIDE SEQUENCE [LARGE SCALE GENOMIC DNA]</scope>
</reference>
<keyword evidence="3" id="KW-0067">ATP-binding</keyword>
<name>A0A183EI63_9BILA</name>
<accession>A0A183EI63</accession>
<dbReference type="GO" id="GO:0045943">
    <property type="term" value="P:positive regulation of transcription by RNA polymerase I"/>
    <property type="evidence" value="ECO:0007669"/>
    <property type="project" value="TreeGrafter"/>
</dbReference>
<keyword evidence="7" id="KW-1185">Reference proteome</keyword>
<dbReference type="InterPro" id="IPR027417">
    <property type="entry name" value="P-loop_NTPase"/>
</dbReference>
<sequence length="139" mass="15383">MNMVNEKPALQLKRPNDSSGEPTTKKGRCELPVNSVRRQLAEAIRNNDISIILGETGSGKSTQIPQICYEEGIIGDGVLAVTQPRRVAAITLARRVSAEMKSNLGELVNFYDKNLSHISLVTDFSYYKSQECSKEAIIR</sequence>
<organism evidence="8">
    <name type="scientific">Gongylonema pulchrum</name>
    <dbReference type="NCBI Taxonomy" id="637853"/>
    <lineage>
        <taxon>Eukaryota</taxon>
        <taxon>Metazoa</taxon>
        <taxon>Ecdysozoa</taxon>
        <taxon>Nematoda</taxon>
        <taxon>Chromadorea</taxon>
        <taxon>Rhabditida</taxon>
        <taxon>Spirurina</taxon>
        <taxon>Spiruromorpha</taxon>
        <taxon>Spiruroidea</taxon>
        <taxon>Gongylonematidae</taxon>
        <taxon>Gongylonema</taxon>
    </lineage>
</organism>
<dbReference type="OrthoDB" id="10253254at2759"/>
<proteinExistence type="predicted"/>
<feature type="region of interest" description="Disordered" evidence="5">
    <location>
        <begin position="1"/>
        <end position="28"/>
    </location>
</feature>
<evidence type="ECO:0000256" key="2">
    <source>
        <dbReference type="ARBA" id="ARBA00022801"/>
    </source>
</evidence>
<comment type="catalytic activity">
    <reaction evidence="4">
        <text>ATP + H2O = ADP + phosphate + H(+)</text>
        <dbReference type="Rhea" id="RHEA:13065"/>
        <dbReference type="ChEBI" id="CHEBI:15377"/>
        <dbReference type="ChEBI" id="CHEBI:15378"/>
        <dbReference type="ChEBI" id="CHEBI:30616"/>
        <dbReference type="ChEBI" id="CHEBI:43474"/>
        <dbReference type="ChEBI" id="CHEBI:456216"/>
        <dbReference type="EC" id="3.6.4.13"/>
    </reaction>
</comment>
<dbReference type="GO" id="GO:0003724">
    <property type="term" value="F:RNA helicase activity"/>
    <property type="evidence" value="ECO:0007669"/>
    <property type="project" value="UniProtKB-EC"/>
</dbReference>
<keyword evidence="3" id="KW-0347">Helicase</keyword>
<keyword evidence="3" id="KW-0547">Nucleotide-binding</keyword>
<evidence type="ECO:0000313" key="6">
    <source>
        <dbReference type="EMBL" id="VDN36501.1"/>
    </source>
</evidence>
<dbReference type="Gene3D" id="3.40.50.300">
    <property type="entry name" value="P-loop containing nucleotide triphosphate hydrolases"/>
    <property type="match status" value="1"/>
</dbReference>
<dbReference type="PANTHER" id="PTHR18934:SF118">
    <property type="entry name" value="ATP-DEPENDENT RNA HELICASE DHX33"/>
    <property type="match status" value="1"/>
</dbReference>
<evidence type="ECO:0000256" key="3">
    <source>
        <dbReference type="ARBA" id="ARBA00022806"/>
    </source>
</evidence>
<dbReference type="EMBL" id="UYRT01090840">
    <property type="protein sequence ID" value="VDN36501.1"/>
    <property type="molecule type" value="Genomic_DNA"/>
</dbReference>
<dbReference type="EC" id="3.6.4.13" evidence="1"/>
<dbReference type="Proteomes" id="UP000271098">
    <property type="component" value="Unassembled WGS sequence"/>
</dbReference>
<evidence type="ECO:0000256" key="4">
    <source>
        <dbReference type="ARBA" id="ARBA00047984"/>
    </source>
</evidence>
<reference evidence="8" key="1">
    <citation type="submission" date="2016-06" db="UniProtKB">
        <authorList>
            <consortium name="WormBaseParasite"/>
        </authorList>
    </citation>
    <scope>IDENTIFICATION</scope>
</reference>